<dbReference type="KEGG" id="fuv:JR347_17515"/>
<gene>
    <name evidence="1" type="ORF">JR347_17515</name>
</gene>
<dbReference type="EMBL" id="CP070608">
    <property type="protein sequence ID" value="QSE97359.1"/>
    <property type="molecule type" value="Genomic_DNA"/>
</dbReference>
<name>A0A975A0G1_9BACT</name>
<dbReference type="RefSeq" id="WP_205721870.1">
    <property type="nucleotide sequence ID" value="NZ_CP070608.1"/>
</dbReference>
<accession>A0A975A0G1</accession>
<dbReference type="AlphaFoldDB" id="A0A975A0G1"/>
<evidence type="ECO:0000313" key="1">
    <source>
        <dbReference type="EMBL" id="QSE97359.1"/>
    </source>
</evidence>
<organism evidence="1 2">
    <name type="scientific">Fulvivirga lutea</name>
    <dbReference type="NCBI Taxonomy" id="2810512"/>
    <lineage>
        <taxon>Bacteria</taxon>
        <taxon>Pseudomonadati</taxon>
        <taxon>Bacteroidota</taxon>
        <taxon>Cytophagia</taxon>
        <taxon>Cytophagales</taxon>
        <taxon>Fulvivirgaceae</taxon>
        <taxon>Fulvivirga</taxon>
    </lineage>
</organism>
<dbReference type="InterPro" id="IPR003489">
    <property type="entry name" value="RHF/RaiA"/>
</dbReference>
<protein>
    <submittedName>
        <fullName evidence="1">HPF/RaiA family ribosome-associated protein</fullName>
    </submittedName>
</protein>
<dbReference type="SUPFAM" id="SSF69754">
    <property type="entry name" value="Ribosome binding protein Y (YfiA homologue)"/>
    <property type="match status" value="1"/>
</dbReference>
<dbReference type="Proteomes" id="UP000662783">
    <property type="component" value="Chromosome"/>
</dbReference>
<dbReference type="InterPro" id="IPR036567">
    <property type="entry name" value="RHF-like"/>
</dbReference>
<proteinExistence type="predicted"/>
<dbReference type="Gene3D" id="3.30.160.100">
    <property type="entry name" value="Ribosome hibernation promotion factor-like"/>
    <property type="match status" value="1"/>
</dbReference>
<keyword evidence="2" id="KW-1185">Reference proteome</keyword>
<sequence length="104" mass="11444">MNVQINTDHNIKGTEKLQAFVSDKINTTLKHFTDRITRIEVHLSDENATKGGPDDIQCKIEARLKGLQPMVVTSKNSSKEKALSMAVDKMKGALDSAIGKLKAH</sequence>
<evidence type="ECO:0000313" key="2">
    <source>
        <dbReference type="Proteomes" id="UP000662783"/>
    </source>
</evidence>
<dbReference type="Pfam" id="PF02482">
    <property type="entry name" value="Ribosomal_S30AE"/>
    <property type="match status" value="1"/>
</dbReference>
<reference evidence="1" key="1">
    <citation type="submission" date="2021-02" db="EMBL/GenBank/DDBJ databases">
        <title>Fulvivirga sp. S481 isolated from sea water.</title>
        <authorList>
            <person name="Bae S.S."/>
            <person name="Baek K."/>
        </authorList>
    </citation>
    <scope>NUCLEOTIDE SEQUENCE</scope>
    <source>
        <strain evidence="1">S481</strain>
    </source>
</reference>